<dbReference type="GO" id="GO:0030160">
    <property type="term" value="F:synaptic receptor adaptor activity"/>
    <property type="evidence" value="ECO:0007669"/>
    <property type="project" value="TreeGrafter"/>
</dbReference>
<dbReference type="Proteomes" id="UP001474421">
    <property type="component" value="Unassembled WGS sequence"/>
</dbReference>
<comment type="caution">
    <text evidence="2">The sequence shown here is derived from an EMBL/GenBank/DDBJ whole genome shotgun (WGS) entry which is preliminary data.</text>
</comment>
<evidence type="ECO:0000313" key="3">
    <source>
        <dbReference type="Proteomes" id="UP001474421"/>
    </source>
</evidence>
<gene>
    <name evidence="2" type="ORF">NXF25_019081</name>
</gene>
<dbReference type="GO" id="GO:0035255">
    <property type="term" value="F:ionotropic glutamate receptor binding"/>
    <property type="evidence" value="ECO:0007669"/>
    <property type="project" value="TreeGrafter"/>
</dbReference>
<dbReference type="InterPro" id="IPR001660">
    <property type="entry name" value="SAM"/>
</dbReference>
<dbReference type="Pfam" id="PF00536">
    <property type="entry name" value="SAM_1"/>
    <property type="match status" value="1"/>
</dbReference>
<dbReference type="SUPFAM" id="SSF47769">
    <property type="entry name" value="SAM/Pointed domain"/>
    <property type="match status" value="1"/>
</dbReference>
<evidence type="ECO:0000313" key="2">
    <source>
        <dbReference type="EMBL" id="KAK9395720.1"/>
    </source>
</evidence>
<reference evidence="2 3" key="1">
    <citation type="journal article" date="2024" name="Proc. Natl. Acad. Sci. U.S.A.">
        <title>The genetic regulatory architecture and epigenomic basis for age-related changes in rattlesnake venom.</title>
        <authorList>
            <person name="Hogan M.P."/>
            <person name="Holding M.L."/>
            <person name="Nystrom G.S."/>
            <person name="Colston T.J."/>
            <person name="Bartlett D.A."/>
            <person name="Mason A.J."/>
            <person name="Ellsworth S.A."/>
            <person name="Rautsaw R.M."/>
            <person name="Lawrence K.C."/>
            <person name="Strickland J.L."/>
            <person name="He B."/>
            <person name="Fraser P."/>
            <person name="Margres M.J."/>
            <person name="Gilbert D.M."/>
            <person name="Gibbs H.L."/>
            <person name="Parkinson C.L."/>
            <person name="Rokyta D.R."/>
        </authorList>
    </citation>
    <scope>NUCLEOTIDE SEQUENCE [LARGE SCALE GENOMIC DNA]</scope>
    <source>
        <strain evidence="2">DRR0105</strain>
    </source>
</reference>
<dbReference type="PANTHER" id="PTHR24135">
    <property type="entry name" value="SH3 AND MULTIPLE ANKYRIN REPEAT DOMAINS PROTEIN"/>
    <property type="match status" value="1"/>
</dbReference>
<organism evidence="2 3">
    <name type="scientific">Crotalus adamanteus</name>
    <name type="common">Eastern diamondback rattlesnake</name>
    <dbReference type="NCBI Taxonomy" id="8729"/>
    <lineage>
        <taxon>Eukaryota</taxon>
        <taxon>Metazoa</taxon>
        <taxon>Chordata</taxon>
        <taxon>Craniata</taxon>
        <taxon>Vertebrata</taxon>
        <taxon>Euteleostomi</taxon>
        <taxon>Lepidosauria</taxon>
        <taxon>Squamata</taxon>
        <taxon>Bifurcata</taxon>
        <taxon>Unidentata</taxon>
        <taxon>Episquamata</taxon>
        <taxon>Toxicofera</taxon>
        <taxon>Serpentes</taxon>
        <taxon>Colubroidea</taxon>
        <taxon>Viperidae</taxon>
        <taxon>Crotalinae</taxon>
        <taxon>Crotalus</taxon>
    </lineage>
</organism>
<dbReference type="AlphaFoldDB" id="A0AAW1B0D9"/>
<sequence>MVDDNHLTFLVFFPCRLPDETSPSLISSKPVSSLFHNWPKSPQGKHPQSVDFDIHPALRRAPSPAALPSEHKISPTPRPSSLPIFPSVPTYTGVFDLRGSPTSTGEHRFPNLPSGSRSLSPTHYLPPATDKPFGSKPLPFWTKYDVANWLEYLKLGEHRDQFLDNEIDGSHLPSLTKEDFIDLGVT</sequence>
<dbReference type="GO" id="GO:0014069">
    <property type="term" value="C:postsynaptic density"/>
    <property type="evidence" value="ECO:0007669"/>
    <property type="project" value="TreeGrafter"/>
</dbReference>
<dbReference type="PANTHER" id="PTHR24135:SF3">
    <property type="entry name" value="SH3 AND MULTIPLE ANKYRIN REPEAT DOMAINS PROTEIN 1"/>
    <property type="match status" value="1"/>
</dbReference>
<protein>
    <submittedName>
        <fullName evidence="2">SH3 and multiple ankyrin repeat domains protein 1</fullName>
    </submittedName>
</protein>
<dbReference type="EMBL" id="JAOTOJ010000009">
    <property type="protein sequence ID" value="KAK9395720.1"/>
    <property type="molecule type" value="Genomic_DNA"/>
</dbReference>
<dbReference type="Gene3D" id="1.10.150.50">
    <property type="entry name" value="Transcription Factor, Ets-1"/>
    <property type="match status" value="1"/>
</dbReference>
<feature type="domain" description="SAM" evidence="1">
    <location>
        <begin position="141"/>
        <end position="186"/>
    </location>
</feature>
<dbReference type="GO" id="GO:0045211">
    <property type="term" value="C:postsynaptic membrane"/>
    <property type="evidence" value="ECO:0007669"/>
    <property type="project" value="TreeGrafter"/>
</dbReference>
<keyword evidence="3" id="KW-1185">Reference proteome</keyword>
<accession>A0AAW1B0D9</accession>
<proteinExistence type="predicted"/>
<dbReference type="InterPro" id="IPR013761">
    <property type="entry name" value="SAM/pointed_sf"/>
</dbReference>
<dbReference type="PROSITE" id="PS50105">
    <property type="entry name" value="SAM_DOMAIN"/>
    <property type="match status" value="1"/>
</dbReference>
<dbReference type="InterPro" id="IPR051569">
    <property type="entry name" value="SHANK"/>
</dbReference>
<dbReference type="GO" id="GO:0043197">
    <property type="term" value="C:dendritic spine"/>
    <property type="evidence" value="ECO:0007669"/>
    <property type="project" value="TreeGrafter"/>
</dbReference>
<name>A0AAW1B0D9_CROAD</name>
<evidence type="ECO:0000259" key="1">
    <source>
        <dbReference type="PROSITE" id="PS50105"/>
    </source>
</evidence>